<accession>A0ACB8FUU7</accession>
<dbReference type="EMBL" id="CM037624">
    <property type="protein sequence ID" value="KAH8010782.1"/>
    <property type="molecule type" value="Genomic_DNA"/>
</dbReference>
<comment type="caution">
    <text evidence="1">The sequence shown here is derived from an EMBL/GenBank/DDBJ whole genome shotgun (WGS) entry which is preliminary data.</text>
</comment>
<evidence type="ECO:0000313" key="1">
    <source>
        <dbReference type="EMBL" id="KAH8010782.1"/>
    </source>
</evidence>
<evidence type="ECO:0000313" key="2">
    <source>
        <dbReference type="Proteomes" id="UP000827872"/>
    </source>
</evidence>
<proteinExistence type="predicted"/>
<protein>
    <submittedName>
        <fullName evidence="1">Uncharacterized protein</fullName>
    </submittedName>
</protein>
<dbReference type="Proteomes" id="UP000827872">
    <property type="component" value="Linkage Group LG11"/>
</dbReference>
<name>A0ACB8FUU7_9SAUR</name>
<organism evidence="1 2">
    <name type="scientific">Sphaerodactylus townsendi</name>
    <dbReference type="NCBI Taxonomy" id="933632"/>
    <lineage>
        <taxon>Eukaryota</taxon>
        <taxon>Metazoa</taxon>
        <taxon>Chordata</taxon>
        <taxon>Craniata</taxon>
        <taxon>Vertebrata</taxon>
        <taxon>Euteleostomi</taxon>
        <taxon>Lepidosauria</taxon>
        <taxon>Squamata</taxon>
        <taxon>Bifurcata</taxon>
        <taxon>Gekkota</taxon>
        <taxon>Sphaerodactylidae</taxon>
        <taxon>Sphaerodactylus</taxon>
    </lineage>
</organism>
<reference evidence="1" key="1">
    <citation type="submission" date="2021-08" db="EMBL/GenBank/DDBJ databases">
        <title>The first chromosome-level gecko genome reveals the dynamic sex chromosomes of Neotropical dwarf geckos (Sphaerodactylidae: Sphaerodactylus).</title>
        <authorList>
            <person name="Pinto B.J."/>
            <person name="Keating S.E."/>
            <person name="Gamble T."/>
        </authorList>
    </citation>
    <scope>NUCLEOTIDE SEQUENCE</scope>
    <source>
        <strain evidence="1">TG3544</strain>
    </source>
</reference>
<gene>
    <name evidence="1" type="ORF">K3G42_013219</name>
</gene>
<keyword evidence="2" id="KW-1185">Reference proteome</keyword>
<sequence>MDPQLAKPKPSIGSSSSPWLAKSPGPGAGCCHTPNSIGVEAVPTSLQNHPGQQAKSQKLGKLQAHRVPETWEHADVFDEKRIVSVQCFNTIFTSRRKPSKANNVQRRGKRTLLKDI</sequence>